<feature type="transmembrane region" description="Helical" evidence="6">
    <location>
        <begin position="77"/>
        <end position="100"/>
    </location>
</feature>
<feature type="transmembrane region" description="Helical" evidence="6">
    <location>
        <begin position="332"/>
        <end position="359"/>
    </location>
</feature>
<gene>
    <name evidence="7" type="ORF">RIF29_23637</name>
</gene>
<feature type="transmembrane region" description="Helical" evidence="6">
    <location>
        <begin position="42"/>
        <end position="65"/>
    </location>
</feature>
<evidence type="ECO:0000256" key="4">
    <source>
        <dbReference type="ARBA" id="ARBA00022989"/>
    </source>
</evidence>
<evidence type="ECO:0000256" key="2">
    <source>
        <dbReference type="ARBA" id="ARBA00010199"/>
    </source>
</evidence>
<dbReference type="CDD" id="cd13132">
    <property type="entry name" value="MATE_eukaryotic"/>
    <property type="match status" value="1"/>
</dbReference>
<protein>
    <recommendedName>
        <fullName evidence="6">Protein DETOXIFICATION</fullName>
    </recommendedName>
    <alternativeName>
        <fullName evidence="6">Multidrug and toxic compound extrusion protein</fullName>
    </alternativeName>
</protein>
<feature type="transmembrane region" description="Helical" evidence="6">
    <location>
        <begin position="158"/>
        <end position="175"/>
    </location>
</feature>
<dbReference type="PANTHER" id="PTHR11206">
    <property type="entry name" value="MULTIDRUG RESISTANCE PROTEIN"/>
    <property type="match status" value="1"/>
</dbReference>
<sequence>METPLLVTRVPESECDDDYRRVKSFNEAKLVVWTETVKLWEIAVPVALTSLFQFLGGSFTVIFVGHLGDLELSSISLYASVISIISMSLLMGLSTALGTLCGQAYGAGQIQSLGIYLQRSWIVLLTTCIILLPLYIYATPLLKLLGEANDIAELAGQYAILSIPSMFSSAINLSIQRFLQFQSKVSVIMFMSFVALLIHSGLLYLFIHVFSWGLTGAAMAGNVSSWVNAVAQLVYAISWCKEAWTGLSWFSFRDLWGFIRLCLASSVMTCFEQWYTPCIILLAGHLHNPVIAVGSYSICQNFCGWQFMLLLGVNASVSVRVSNTLGMRHPRAAAYSLLVTMLYSILLGLVLMIIIFLSKDNLAIIFTSSKDMQLAVTDLAYLLGLTMVINSAAQVMSGFAIGIGWQVMVAYINLACYYIVGLPLGILLGFTANLGVKGLWGGTMCGCILQILCLLLAIWKTNWTKEVEQIAKRMQTRSSQNNI</sequence>
<organism evidence="7 8">
    <name type="scientific">Crotalaria pallida</name>
    <name type="common">Smooth rattlebox</name>
    <name type="synonym">Crotalaria striata</name>
    <dbReference type="NCBI Taxonomy" id="3830"/>
    <lineage>
        <taxon>Eukaryota</taxon>
        <taxon>Viridiplantae</taxon>
        <taxon>Streptophyta</taxon>
        <taxon>Embryophyta</taxon>
        <taxon>Tracheophyta</taxon>
        <taxon>Spermatophyta</taxon>
        <taxon>Magnoliopsida</taxon>
        <taxon>eudicotyledons</taxon>
        <taxon>Gunneridae</taxon>
        <taxon>Pentapetalae</taxon>
        <taxon>rosids</taxon>
        <taxon>fabids</taxon>
        <taxon>Fabales</taxon>
        <taxon>Fabaceae</taxon>
        <taxon>Papilionoideae</taxon>
        <taxon>50 kb inversion clade</taxon>
        <taxon>genistoids sensu lato</taxon>
        <taxon>core genistoids</taxon>
        <taxon>Crotalarieae</taxon>
        <taxon>Crotalaria</taxon>
    </lineage>
</organism>
<dbReference type="GO" id="GO:1990961">
    <property type="term" value="P:xenobiotic detoxification by transmembrane export across the plasma membrane"/>
    <property type="evidence" value="ECO:0007669"/>
    <property type="project" value="InterPro"/>
</dbReference>
<dbReference type="Proteomes" id="UP001372338">
    <property type="component" value="Unassembled WGS sequence"/>
</dbReference>
<proteinExistence type="inferred from homology"/>
<dbReference type="InterPro" id="IPR002528">
    <property type="entry name" value="MATE_fam"/>
</dbReference>
<dbReference type="EMBL" id="JAYWIO010000004">
    <property type="protein sequence ID" value="KAK7270469.1"/>
    <property type="molecule type" value="Genomic_DNA"/>
</dbReference>
<feature type="transmembrane region" description="Helical" evidence="6">
    <location>
        <begin position="379"/>
        <end position="403"/>
    </location>
</feature>
<dbReference type="NCBIfam" id="TIGR00797">
    <property type="entry name" value="matE"/>
    <property type="match status" value="1"/>
</dbReference>
<evidence type="ECO:0000313" key="7">
    <source>
        <dbReference type="EMBL" id="KAK7270469.1"/>
    </source>
</evidence>
<evidence type="ECO:0000256" key="1">
    <source>
        <dbReference type="ARBA" id="ARBA00004141"/>
    </source>
</evidence>
<evidence type="ECO:0000313" key="8">
    <source>
        <dbReference type="Proteomes" id="UP001372338"/>
    </source>
</evidence>
<dbReference type="GO" id="GO:0016020">
    <property type="term" value="C:membrane"/>
    <property type="evidence" value="ECO:0007669"/>
    <property type="project" value="UniProtKB-SubCell"/>
</dbReference>
<dbReference type="Pfam" id="PF01554">
    <property type="entry name" value="MatE"/>
    <property type="match status" value="2"/>
</dbReference>
<dbReference type="GO" id="GO:0042910">
    <property type="term" value="F:xenobiotic transmembrane transporter activity"/>
    <property type="evidence" value="ECO:0007669"/>
    <property type="project" value="InterPro"/>
</dbReference>
<evidence type="ECO:0000256" key="6">
    <source>
        <dbReference type="RuleBase" id="RU004914"/>
    </source>
</evidence>
<evidence type="ECO:0000256" key="5">
    <source>
        <dbReference type="ARBA" id="ARBA00023136"/>
    </source>
</evidence>
<feature type="transmembrane region" description="Helical" evidence="6">
    <location>
        <begin position="213"/>
        <end position="237"/>
    </location>
</feature>
<dbReference type="AlphaFoldDB" id="A0AAN9F7Z7"/>
<comment type="caution">
    <text evidence="7">The sequence shown here is derived from an EMBL/GenBank/DDBJ whole genome shotgun (WGS) entry which is preliminary data.</text>
</comment>
<keyword evidence="4 6" id="KW-1133">Transmembrane helix</keyword>
<name>A0AAN9F7Z7_CROPI</name>
<comment type="similarity">
    <text evidence="2 6">Belongs to the multi antimicrobial extrusion (MATE) (TC 2.A.66.1) family.</text>
</comment>
<keyword evidence="5 6" id="KW-0472">Membrane</keyword>
<keyword evidence="8" id="KW-1185">Reference proteome</keyword>
<feature type="transmembrane region" description="Helical" evidence="6">
    <location>
        <begin position="187"/>
        <end position="207"/>
    </location>
</feature>
<dbReference type="GO" id="GO:0015297">
    <property type="term" value="F:antiporter activity"/>
    <property type="evidence" value="ECO:0007669"/>
    <property type="project" value="InterPro"/>
</dbReference>
<feature type="transmembrane region" description="Helical" evidence="6">
    <location>
        <begin position="438"/>
        <end position="459"/>
    </location>
</feature>
<comment type="subcellular location">
    <subcellularLocation>
        <location evidence="1">Membrane</location>
        <topology evidence="1">Multi-pass membrane protein</topology>
    </subcellularLocation>
</comment>
<dbReference type="InterPro" id="IPR045069">
    <property type="entry name" value="MATE_euk"/>
</dbReference>
<keyword evidence="3 6" id="KW-0812">Transmembrane</keyword>
<feature type="transmembrane region" description="Helical" evidence="6">
    <location>
        <begin position="410"/>
        <end position="432"/>
    </location>
</feature>
<reference evidence="7 8" key="1">
    <citation type="submission" date="2024-01" db="EMBL/GenBank/DDBJ databases">
        <title>The genomes of 5 underutilized Papilionoideae crops provide insights into root nodulation and disease resistanc.</title>
        <authorList>
            <person name="Yuan L."/>
        </authorList>
    </citation>
    <scope>NUCLEOTIDE SEQUENCE [LARGE SCALE GENOMIC DNA]</scope>
    <source>
        <strain evidence="7">ZHUSHIDOU_FW_LH</strain>
        <tissue evidence="7">Leaf</tissue>
    </source>
</reference>
<feature type="transmembrane region" description="Helical" evidence="6">
    <location>
        <begin position="121"/>
        <end position="138"/>
    </location>
</feature>
<accession>A0AAN9F7Z7</accession>
<evidence type="ECO:0000256" key="3">
    <source>
        <dbReference type="ARBA" id="ARBA00022692"/>
    </source>
</evidence>